<protein>
    <submittedName>
        <fullName evidence="1">Uncharacterized protein</fullName>
    </submittedName>
</protein>
<accession>A0A8X7S362</accession>
<gene>
    <name evidence="1" type="ORF">Bca52824_035459</name>
</gene>
<sequence length="235" mass="25910">MAAHTFLSFSSPAPPHFSFINSPSLFRWRLSQSPPSTICFLLRVEEIANSRFRREEGRCCAQGLLFVHVVLTFCGVHDAEAKPVLLCSCKDNYLHLYDLPSVNGKEENHLQRSSERRLELSAFDVARSNPKFLFGDASVAIRFTDQTVSFCFVSGISISSVVGLHAAVHIQLFLKAPGLLHVKDHGSQSTSITPKLRCKPTDMVHAQGDDDNTGDDMPLAGAVITKQSTDQGCLY</sequence>
<dbReference type="OrthoDB" id="10555573at2759"/>
<reference evidence="1 2" key="1">
    <citation type="submission" date="2020-02" db="EMBL/GenBank/DDBJ databases">
        <authorList>
            <person name="Ma Q."/>
            <person name="Huang Y."/>
            <person name="Song X."/>
            <person name="Pei D."/>
        </authorList>
    </citation>
    <scope>NUCLEOTIDE SEQUENCE [LARGE SCALE GENOMIC DNA]</scope>
    <source>
        <strain evidence="1">Sxm20200214</strain>
        <tissue evidence="1">Leaf</tissue>
    </source>
</reference>
<comment type="caution">
    <text evidence="1">The sequence shown here is derived from an EMBL/GenBank/DDBJ whole genome shotgun (WGS) entry which is preliminary data.</text>
</comment>
<dbReference type="Proteomes" id="UP000886595">
    <property type="component" value="Unassembled WGS sequence"/>
</dbReference>
<name>A0A8X7S362_BRACI</name>
<evidence type="ECO:0000313" key="1">
    <source>
        <dbReference type="EMBL" id="KAG2298987.1"/>
    </source>
</evidence>
<keyword evidence="2" id="KW-1185">Reference proteome</keyword>
<evidence type="ECO:0000313" key="2">
    <source>
        <dbReference type="Proteomes" id="UP000886595"/>
    </source>
</evidence>
<proteinExistence type="predicted"/>
<dbReference type="EMBL" id="JAAMPC010000008">
    <property type="protein sequence ID" value="KAG2298987.1"/>
    <property type="molecule type" value="Genomic_DNA"/>
</dbReference>
<organism evidence="1 2">
    <name type="scientific">Brassica carinata</name>
    <name type="common">Ethiopian mustard</name>
    <name type="synonym">Abyssinian cabbage</name>
    <dbReference type="NCBI Taxonomy" id="52824"/>
    <lineage>
        <taxon>Eukaryota</taxon>
        <taxon>Viridiplantae</taxon>
        <taxon>Streptophyta</taxon>
        <taxon>Embryophyta</taxon>
        <taxon>Tracheophyta</taxon>
        <taxon>Spermatophyta</taxon>
        <taxon>Magnoliopsida</taxon>
        <taxon>eudicotyledons</taxon>
        <taxon>Gunneridae</taxon>
        <taxon>Pentapetalae</taxon>
        <taxon>rosids</taxon>
        <taxon>malvids</taxon>
        <taxon>Brassicales</taxon>
        <taxon>Brassicaceae</taxon>
        <taxon>Brassiceae</taxon>
        <taxon>Brassica</taxon>
    </lineage>
</organism>
<dbReference type="AlphaFoldDB" id="A0A8X7S362"/>